<evidence type="ECO:0000313" key="3">
    <source>
        <dbReference type="Proteomes" id="UP000663419"/>
    </source>
</evidence>
<dbReference type="AlphaFoldDB" id="A0A8A1LI22"/>
<gene>
    <name evidence="2" type="ORF">I7I53_06989</name>
</gene>
<accession>A0A8A1LI22</accession>
<name>A0A8A1LI22_AJEC8</name>
<proteinExistence type="predicted"/>
<sequence>MMFAITAKQGWTLHQVDIVMAYLHGRFGKMIYMQQPTRFEVGTPHAMVCAVGGSLYRLDPAAKIWYDFLTALHGAGGD</sequence>
<evidence type="ECO:0000259" key="1">
    <source>
        <dbReference type="Pfam" id="PF07727"/>
    </source>
</evidence>
<dbReference type="EMBL" id="CP069103">
    <property type="protein sequence ID" value="QSS51622.1"/>
    <property type="molecule type" value="Genomic_DNA"/>
</dbReference>
<reference evidence="2" key="1">
    <citation type="submission" date="2021-01" db="EMBL/GenBank/DDBJ databases">
        <title>Chromosome-level genome assembly of a human fungal pathogen reveals clustering of transcriptionally co-regulated genes.</title>
        <authorList>
            <person name="Voorhies M."/>
            <person name="Cohen S."/>
            <person name="Shea T.P."/>
            <person name="Petrus S."/>
            <person name="Munoz J.F."/>
            <person name="Poplawski S."/>
            <person name="Goldman W.E."/>
            <person name="Michael T."/>
            <person name="Cuomo C.A."/>
            <person name="Sil A."/>
            <person name="Beyhan S."/>
        </authorList>
    </citation>
    <scope>NUCLEOTIDE SEQUENCE</scope>
    <source>
        <strain evidence="2">H88</strain>
    </source>
</reference>
<evidence type="ECO:0000313" key="2">
    <source>
        <dbReference type="EMBL" id="QSS51622.1"/>
    </source>
</evidence>
<dbReference type="Proteomes" id="UP000663419">
    <property type="component" value="Chromosome 2"/>
</dbReference>
<organism evidence="2 3">
    <name type="scientific">Ajellomyces capsulatus (strain H88)</name>
    <name type="common">Darling's disease fungus</name>
    <name type="synonym">Histoplasma capsulatum</name>
    <dbReference type="NCBI Taxonomy" id="544711"/>
    <lineage>
        <taxon>Eukaryota</taxon>
        <taxon>Fungi</taxon>
        <taxon>Dikarya</taxon>
        <taxon>Ascomycota</taxon>
        <taxon>Pezizomycotina</taxon>
        <taxon>Eurotiomycetes</taxon>
        <taxon>Eurotiomycetidae</taxon>
        <taxon>Onygenales</taxon>
        <taxon>Ajellomycetaceae</taxon>
        <taxon>Histoplasma</taxon>
    </lineage>
</organism>
<dbReference type="InterPro" id="IPR013103">
    <property type="entry name" value="RVT_2"/>
</dbReference>
<dbReference type="VEuPathDB" id="FungiDB:I7I53_06989"/>
<protein>
    <recommendedName>
        <fullName evidence="1">Reverse transcriptase Ty1/copia-type domain-containing protein</fullName>
    </recommendedName>
</protein>
<feature type="domain" description="Reverse transcriptase Ty1/copia-type" evidence="1">
    <location>
        <begin position="2"/>
        <end position="71"/>
    </location>
</feature>
<dbReference type="Pfam" id="PF07727">
    <property type="entry name" value="RVT_2"/>
    <property type="match status" value="1"/>
</dbReference>